<evidence type="ECO:0000313" key="3">
    <source>
        <dbReference type="Proteomes" id="UP000273326"/>
    </source>
</evidence>
<dbReference type="Proteomes" id="UP000273326">
    <property type="component" value="Chromosome"/>
</dbReference>
<organism evidence="2 3">
    <name type="scientific">Jeotgalibaca ciconiae</name>
    <dbReference type="NCBI Taxonomy" id="2496265"/>
    <lineage>
        <taxon>Bacteria</taxon>
        <taxon>Bacillati</taxon>
        <taxon>Bacillota</taxon>
        <taxon>Bacilli</taxon>
        <taxon>Lactobacillales</taxon>
        <taxon>Carnobacteriaceae</taxon>
        <taxon>Jeotgalibaca</taxon>
    </lineage>
</organism>
<dbReference type="InterPro" id="IPR016181">
    <property type="entry name" value="Acyl_CoA_acyltransferase"/>
</dbReference>
<keyword evidence="2" id="KW-0808">Transferase</keyword>
<dbReference type="CDD" id="cd04301">
    <property type="entry name" value="NAT_SF"/>
    <property type="match status" value="1"/>
</dbReference>
<dbReference type="Gene3D" id="3.40.630.30">
    <property type="match status" value="2"/>
</dbReference>
<feature type="domain" description="N-acetyltransferase" evidence="1">
    <location>
        <begin position="1"/>
        <end position="167"/>
    </location>
</feature>
<dbReference type="EMBL" id="CP034465">
    <property type="protein sequence ID" value="AZP03495.1"/>
    <property type="molecule type" value="Genomic_DNA"/>
</dbReference>
<accession>A0A3Q9BJ19</accession>
<dbReference type="Pfam" id="PF00583">
    <property type="entry name" value="Acetyltransf_1"/>
    <property type="match status" value="1"/>
</dbReference>
<dbReference type="InterPro" id="IPR000182">
    <property type="entry name" value="GNAT_dom"/>
</dbReference>
<dbReference type="SUPFAM" id="SSF55729">
    <property type="entry name" value="Acyl-CoA N-acyltransferases (Nat)"/>
    <property type="match status" value="2"/>
</dbReference>
<reference evidence="3" key="1">
    <citation type="submission" date="2018-12" db="EMBL/GenBank/DDBJ databases">
        <title>Complete genome sequencing of Jeotgalibaca sp. H21T32.</title>
        <authorList>
            <person name="Bae J.-W."/>
            <person name="Lee S.-Y."/>
        </authorList>
    </citation>
    <scope>NUCLEOTIDE SEQUENCE [LARGE SCALE GENOMIC DNA]</scope>
    <source>
        <strain evidence="3">H21T32</strain>
    </source>
</reference>
<gene>
    <name evidence="2" type="ORF">EJN90_01750</name>
</gene>
<evidence type="ECO:0000313" key="2">
    <source>
        <dbReference type="EMBL" id="AZP03495.1"/>
    </source>
</evidence>
<dbReference type="OrthoDB" id="9796381at2"/>
<dbReference type="AlphaFoldDB" id="A0A3Q9BJ19"/>
<protein>
    <submittedName>
        <fullName evidence="2">GNAT family N-acetyltransferase</fullName>
    </submittedName>
</protein>
<dbReference type="InterPro" id="IPR050276">
    <property type="entry name" value="MshD_Acetyltransferase"/>
</dbReference>
<evidence type="ECO:0000259" key="1">
    <source>
        <dbReference type="PROSITE" id="PS51186"/>
    </source>
</evidence>
<sequence>MLRKAKLNDLEAKMFIIKDAKASLNQLGINMWSENYPNKQEIIDDIKNENAYVYCINNKVVATFSLFYGEDPIYEKIKSGTWSSNQPYGIIKRIAIAHEERGKNIFGEIIENIALISIVKGFSSLRLDTHPDNQMMRGALEKNGFHFVGELHTDQIWSAYELVLTDYPTRLQKASLSDIPLIMRTIDDAKENLKKAGIDQWQTGYPNEETAKKDILNENSYLYYENNEFVGVVALLFGEDPLYKEIEDGAWKTEMPYCSIHRVAVAQGHLGKGIMGRIFEHTQTIATANNYHSIRIDTHPDNKSMQRALEKASFEYCGHIYLDNGGLRYAYEKPFNIESINFLLDV</sequence>
<proteinExistence type="predicted"/>
<feature type="domain" description="N-acetyltransferase" evidence="1">
    <location>
        <begin position="169"/>
        <end position="338"/>
    </location>
</feature>
<dbReference type="PROSITE" id="PS51186">
    <property type="entry name" value="GNAT"/>
    <property type="match status" value="2"/>
</dbReference>
<keyword evidence="3" id="KW-1185">Reference proteome</keyword>
<dbReference type="PANTHER" id="PTHR43617:SF20">
    <property type="entry name" value="N-ALPHA-ACETYLTRANSFERASE RIMI"/>
    <property type="match status" value="1"/>
</dbReference>
<dbReference type="KEGG" id="jeh:EJN90_01750"/>
<dbReference type="GO" id="GO:0016747">
    <property type="term" value="F:acyltransferase activity, transferring groups other than amino-acyl groups"/>
    <property type="evidence" value="ECO:0007669"/>
    <property type="project" value="InterPro"/>
</dbReference>
<dbReference type="PANTHER" id="PTHR43617">
    <property type="entry name" value="L-AMINO ACID N-ACETYLTRANSFERASE"/>
    <property type="match status" value="1"/>
</dbReference>
<dbReference type="RefSeq" id="WP_126108586.1">
    <property type="nucleotide sequence ID" value="NZ_CP034465.1"/>
</dbReference>
<name>A0A3Q9BJ19_9LACT</name>